<organism evidence="3 4">
    <name type="scientific">Amycolatopsis acidicola</name>
    <dbReference type="NCBI Taxonomy" id="2596893"/>
    <lineage>
        <taxon>Bacteria</taxon>
        <taxon>Bacillati</taxon>
        <taxon>Actinomycetota</taxon>
        <taxon>Actinomycetes</taxon>
        <taxon>Pseudonocardiales</taxon>
        <taxon>Pseudonocardiaceae</taxon>
        <taxon>Amycolatopsis</taxon>
    </lineage>
</organism>
<proteinExistence type="predicted"/>
<comment type="caution">
    <text evidence="3">The sequence shown here is derived from an EMBL/GenBank/DDBJ whole genome shotgun (WGS) entry which is preliminary data.</text>
</comment>
<dbReference type="PANTHER" id="PTHR48207">
    <property type="entry name" value="SUCCINATE--HYDROXYMETHYLGLUTARATE COA-TRANSFERASE"/>
    <property type="match status" value="1"/>
</dbReference>
<dbReference type="Gene3D" id="3.30.1540.10">
    <property type="entry name" value="formyl-coa transferase, domain 3"/>
    <property type="match status" value="1"/>
</dbReference>
<dbReference type="InterPro" id="IPR050483">
    <property type="entry name" value="CoA-transferase_III_domain"/>
</dbReference>
<dbReference type="Pfam" id="PF02515">
    <property type="entry name" value="CoA_transf_3"/>
    <property type="match status" value="1"/>
</dbReference>
<dbReference type="AlphaFoldDB" id="A0A5N0VIL7"/>
<dbReference type="Proteomes" id="UP000319769">
    <property type="component" value="Unassembled WGS sequence"/>
</dbReference>
<sequence>MSLPLEGIRVLDFTIMIAGPYGGRLLADAGAEVIKVEAPEGDPMRKRTPLRAGASSYFGSLNAGKRGVMLDLKDPDGHRQAVDLVAGADVLIENFRPGVMAKLGLDYETCARVNPGLVYCSISGYGQTGPKALYPAYAPIVHAMSGYDITNMNYQRDADRPASTGIFVADVMAGQVAYGGIVSALLARGNHGRGDHLDIALLDIMLSTLVYETQAAQDTGPSLGKTVYRPVPAGDEFLIIAAITDRNFRTLAEAMGRPDLLTDPRFAEMSAREHNWEAWQDVIAGWAADQEAAEAEKYLLDRGVPCARFRTVEDVLDDEQLRARGTLRRAEDAAGTYDYVGLPFQTESFGADRAPALVPALGADNEAVLGRGRESTKTGKRHESSS</sequence>
<dbReference type="InterPro" id="IPR003673">
    <property type="entry name" value="CoA-Trfase_fam_III"/>
</dbReference>
<reference evidence="3" key="1">
    <citation type="submission" date="2019-09" db="EMBL/GenBank/DDBJ databases">
        <authorList>
            <person name="Teo W.F.A."/>
            <person name="Duangmal K."/>
        </authorList>
    </citation>
    <scope>NUCLEOTIDE SEQUENCE [LARGE SCALE GENOMIC DNA]</scope>
    <source>
        <strain evidence="3">K81G1</strain>
    </source>
</reference>
<evidence type="ECO:0000313" key="3">
    <source>
        <dbReference type="EMBL" id="KAA9166035.1"/>
    </source>
</evidence>
<feature type="region of interest" description="Disordered" evidence="2">
    <location>
        <begin position="363"/>
        <end position="386"/>
    </location>
</feature>
<keyword evidence="1 3" id="KW-0808">Transferase</keyword>
<dbReference type="GO" id="GO:0008410">
    <property type="term" value="F:CoA-transferase activity"/>
    <property type="evidence" value="ECO:0007669"/>
    <property type="project" value="TreeGrafter"/>
</dbReference>
<protein>
    <submittedName>
        <fullName evidence="3">CoA transferase</fullName>
    </submittedName>
</protein>
<dbReference type="OrthoDB" id="9058532at2"/>
<dbReference type="RefSeq" id="WP_144745516.1">
    <property type="nucleotide sequence ID" value="NZ_VMNW02000003.1"/>
</dbReference>
<dbReference type="EMBL" id="VMNW02000003">
    <property type="protein sequence ID" value="KAA9166035.1"/>
    <property type="molecule type" value="Genomic_DNA"/>
</dbReference>
<dbReference type="Gene3D" id="3.40.50.10540">
    <property type="entry name" value="Crotonobetainyl-coa:carnitine coa-transferase, domain 1"/>
    <property type="match status" value="1"/>
</dbReference>
<keyword evidence="4" id="KW-1185">Reference proteome</keyword>
<evidence type="ECO:0000313" key="4">
    <source>
        <dbReference type="Proteomes" id="UP000319769"/>
    </source>
</evidence>
<evidence type="ECO:0000256" key="2">
    <source>
        <dbReference type="SAM" id="MobiDB-lite"/>
    </source>
</evidence>
<name>A0A5N0VIL7_9PSEU</name>
<feature type="compositionally biased region" description="Basic and acidic residues" evidence="2">
    <location>
        <begin position="371"/>
        <end position="386"/>
    </location>
</feature>
<gene>
    <name evidence="3" type="ORF">FPZ12_003530</name>
</gene>
<evidence type="ECO:0000256" key="1">
    <source>
        <dbReference type="ARBA" id="ARBA00022679"/>
    </source>
</evidence>
<dbReference type="PANTHER" id="PTHR48207:SF4">
    <property type="entry name" value="BLL6097 PROTEIN"/>
    <property type="match status" value="1"/>
</dbReference>
<accession>A0A5N0VIL7</accession>
<dbReference type="InterPro" id="IPR023606">
    <property type="entry name" value="CoA-Trfase_III_dom_1_sf"/>
</dbReference>
<dbReference type="InterPro" id="IPR044855">
    <property type="entry name" value="CoA-Trfase_III_dom3_sf"/>
</dbReference>
<dbReference type="SUPFAM" id="SSF89796">
    <property type="entry name" value="CoA-transferase family III (CaiB/BaiF)"/>
    <property type="match status" value="1"/>
</dbReference>